<dbReference type="InterPro" id="IPR032567">
    <property type="entry name" value="RTL1-rel"/>
</dbReference>
<accession>A0AA47MCU6</accession>
<gene>
    <name evidence="2" type="primary">Peg10</name>
    <name evidence="2" type="ORF">N1851_025878</name>
</gene>
<dbReference type="PANTHER" id="PTHR15503">
    <property type="entry name" value="LDOC1 RELATED"/>
    <property type="match status" value="1"/>
</dbReference>
<dbReference type="InterPro" id="IPR005162">
    <property type="entry name" value="Retrotrans_gag_dom"/>
</dbReference>
<dbReference type="Proteomes" id="UP001174136">
    <property type="component" value="Unassembled WGS sequence"/>
</dbReference>
<organism evidence="2 3">
    <name type="scientific">Merluccius polli</name>
    <name type="common">Benguela hake</name>
    <name type="synonym">Merluccius cadenati</name>
    <dbReference type="NCBI Taxonomy" id="89951"/>
    <lineage>
        <taxon>Eukaryota</taxon>
        <taxon>Metazoa</taxon>
        <taxon>Chordata</taxon>
        <taxon>Craniata</taxon>
        <taxon>Vertebrata</taxon>
        <taxon>Euteleostomi</taxon>
        <taxon>Actinopterygii</taxon>
        <taxon>Neopterygii</taxon>
        <taxon>Teleostei</taxon>
        <taxon>Neoteleostei</taxon>
        <taxon>Acanthomorphata</taxon>
        <taxon>Zeiogadaria</taxon>
        <taxon>Gadariae</taxon>
        <taxon>Gadiformes</taxon>
        <taxon>Gadoidei</taxon>
        <taxon>Merlucciidae</taxon>
        <taxon>Merluccius</taxon>
    </lineage>
</organism>
<evidence type="ECO:0000313" key="2">
    <source>
        <dbReference type="EMBL" id="KAK0137910.1"/>
    </source>
</evidence>
<dbReference type="AlphaFoldDB" id="A0AA47MCU6"/>
<keyword evidence="3" id="KW-1185">Reference proteome</keyword>
<evidence type="ECO:0000313" key="3">
    <source>
        <dbReference type="Proteomes" id="UP001174136"/>
    </source>
</evidence>
<comment type="caution">
    <text evidence="2">The sequence shown here is derived from an EMBL/GenBank/DDBJ whole genome shotgun (WGS) entry which is preliminary data.</text>
</comment>
<sequence length="242" mass="27076">MDPADTEAFRRVISHQQAQLGQHDQALQEITSSLRELSLTITSQPPVTPEQPAPVPSHSASPWKPFIPAPERYDGDLGLCRSFLLQCSLVFELQPQTYPTDKARIAVWERGSAVCSEYSTFTEEMRRVFDHPVRGREASQRLILLRQGSRSVASFIVEFWTLSVESGWNEEALQGVFLNALGGDVKDELRGVLGSRAPDRSCHSVAACRHWSSFSQHTCLQSAISIPYFSRGSSISRRQFVV</sequence>
<reference evidence="2" key="1">
    <citation type="journal article" date="2023" name="Front. Mar. Sci.">
        <title>A new Merluccius polli reference genome to investigate the effects of global change in West African waters.</title>
        <authorList>
            <person name="Mateo J.L."/>
            <person name="Blanco-Fernandez C."/>
            <person name="Garcia-Vazquez E."/>
            <person name="Machado-Schiaffino G."/>
        </authorList>
    </citation>
    <scope>NUCLEOTIDE SEQUENCE</scope>
    <source>
        <strain evidence="2">C29</strain>
        <tissue evidence="2">Fin</tissue>
    </source>
</reference>
<evidence type="ECO:0000259" key="1">
    <source>
        <dbReference type="Pfam" id="PF03732"/>
    </source>
</evidence>
<name>A0AA47MCU6_MERPO</name>
<feature type="domain" description="Retrotransposon gag" evidence="1">
    <location>
        <begin position="116"/>
        <end position="181"/>
    </location>
</feature>
<protein>
    <submittedName>
        <fullName evidence="2">Retrotransposon-derived protein PEG10</fullName>
    </submittedName>
</protein>
<dbReference type="Pfam" id="PF03732">
    <property type="entry name" value="Retrotrans_gag"/>
    <property type="match status" value="1"/>
</dbReference>
<dbReference type="PANTHER" id="PTHR15503:SF36">
    <property type="entry name" value="RETROTRANSPOSON GAG-LIKE PROTEIN 5"/>
    <property type="match status" value="1"/>
</dbReference>
<proteinExistence type="predicted"/>
<dbReference type="EMBL" id="JAOPHQ010004843">
    <property type="protein sequence ID" value="KAK0137910.1"/>
    <property type="molecule type" value="Genomic_DNA"/>
</dbReference>